<evidence type="ECO:0000313" key="2">
    <source>
        <dbReference type="Proteomes" id="UP000243588"/>
    </source>
</evidence>
<dbReference type="STRING" id="702745.SAMN05421818_103113"/>
<proteinExistence type="predicted"/>
<evidence type="ECO:0008006" key="3">
    <source>
        <dbReference type="Google" id="ProtNLM"/>
    </source>
</evidence>
<dbReference type="Proteomes" id="UP000243588">
    <property type="component" value="Unassembled WGS sequence"/>
</dbReference>
<evidence type="ECO:0000313" key="1">
    <source>
        <dbReference type="EMBL" id="SDH40146.1"/>
    </source>
</evidence>
<dbReference type="Gene3D" id="1.25.40.10">
    <property type="entry name" value="Tetratricopeptide repeat domain"/>
    <property type="match status" value="1"/>
</dbReference>
<sequence length="361" mass="42927">MSYTLDIQKIVLKINETKVIADQLVLIKEAIAIADKHNDIDWGFDLRLLLINTENHTPRTVLSYPAFTWILNTSDSNEGYFEEKDFLYEYKWMYAISSGNPAITKEQLEQISTDFHKRLLKNGYSIRGYYHILAIWHQHLREYDKAMEIVKLMGEELVDELSDNPPFEHAVKTYNLLAQGKFDEAKIVARDLFANRFEFIETAFETYIVFAYEYFIRGNVNEAREYFELAKRKMPIYDENDPITHFRSRIFYMYLSWQFGEEDCWDVFEKFCIWENEADSHYSLIFTKHAMCLLKEGGTKKFNFPVSLPYYQESGEYNLEVLCDYFKDCAFDLVTRFDNRNGNNNFTKEARHLFAIPHLEK</sequence>
<dbReference type="InterPro" id="IPR011990">
    <property type="entry name" value="TPR-like_helical_dom_sf"/>
</dbReference>
<accession>A0A1G8C3Q0</accession>
<gene>
    <name evidence="1" type="ORF">SAMN05421818_103113</name>
</gene>
<protein>
    <recommendedName>
        <fullName evidence="3">Tetratricopeptide repeat-containing protein</fullName>
    </recommendedName>
</protein>
<dbReference type="RefSeq" id="WP_090405706.1">
    <property type="nucleotide sequence ID" value="NZ_FNDQ01000003.1"/>
</dbReference>
<dbReference type="AlphaFoldDB" id="A0A1G8C3Q0"/>
<reference evidence="2" key="1">
    <citation type="submission" date="2016-10" db="EMBL/GenBank/DDBJ databases">
        <authorList>
            <person name="Varghese N."/>
            <person name="Submissions S."/>
        </authorList>
    </citation>
    <scope>NUCLEOTIDE SEQUENCE [LARGE SCALE GENOMIC DNA]</scope>
    <source>
        <strain evidence="2">DSM 23313</strain>
    </source>
</reference>
<name>A0A1G8C3Q0_9FLAO</name>
<dbReference type="EMBL" id="FNDQ01000003">
    <property type="protein sequence ID" value="SDH40146.1"/>
    <property type="molecule type" value="Genomic_DNA"/>
</dbReference>
<dbReference type="SUPFAM" id="SSF48452">
    <property type="entry name" value="TPR-like"/>
    <property type="match status" value="1"/>
</dbReference>
<organism evidence="1 2">
    <name type="scientific">Myroides phaeus</name>
    <dbReference type="NCBI Taxonomy" id="702745"/>
    <lineage>
        <taxon>Bacteria</taxon>
        <taxon>Pseudomonadati</taxon>
        <taxon>Bacteroidota</taxon>
        <taxon>Flavobacteriia</taxon>
        <taxon>Flavobacteriales</taxon>
        <taxon>Flavobacteriaceae</taxon>
        <taxon>Myroides</taxon>
    </lineage>
</organism>
<keyword evidence="2" id="KW-1185">Reference proteome</keyword>